<dbReference type="GO" id="GO:0016020">
    <property type="term" value="C:membrane"/>
    <property type="evidence" value="ECO:0007669"/>
    <property type="project" value="InterPro"/>
</dbReference>
<dbReference type="InterPro" id="IPR045120">
    <property type="entry name" value="Suco/Slp1-like"/>
</dbReference>
<proteinExistence type="predicted"/>
<feature type="domain" description="SUN" evidence="5">
    <location>
        <begin position="1"/>
        <end position="54"/>
    </location>
</feature>
<keyword evidence="6" id="KW-1185">Reference proteome</keyword>
<evidence type="ECO:0000256" key="4">
    <source>
        <dbReference type="ARBA" id="ARBA00023136"/>
    </source>
</evidence>
<evidence type="ECO:0000256" key="3">
    <source>
        <dbReference type="ARBA" id="ARBA00022989"/>
    </source>
</evidence>
<dbReference type="PANTHER" id="PTHR12953:SF0">
    <property type="entry name" value="SUN DOMAIN-CONTAINING OSSIFICATION FACTOR"/>
    <property type="match status" value="1"/>
</dbReference>
<dbReference type="GO" id="GO:0005737">
    <property type="term" value="C:cytoplasm"/>
    <property type="evidence" value="ECO:0007669"/>
    <property type="project" value="TreeGrafter"/>
</dbReference>
<comment type="subcellular location">
    <subcellularLocation>
        <location evidence="1">Endomembrane system</location>
    </subcellularLocation>
</comment>
<organism evidence="6 7">
    <name type="scientific">Panagrolaimus superbus</name>
    <dbReference type="NCBI Taxonomy" id="310955"/>
    <lineage>
        <taxon>Eukaryota</taxon>
        <taxon>Metazoa</taxon>
        <taxon>Ecdysozoa</taxon>
        <taxon>Nematoda</taxon>
        <taxon>Chromadorea</taxon>
        <taxon>Rhabditida</taxon>
        <taxon>Tylenchina</taxon>
        <taxon>Panagrolaimomorpha</taxon>
        <taxon>Panagrolaimoidea</taxon>
        <taxon>Panagrolaimidae</taxon>
        <taxon>Panagrolaimus</taxon>
    </lineage>
</organism>
<keyword evidence="4" id="KW-0472">Membrane</keyword>
<keyword evidence="2" id="KW-0812">Transmembrane</keyword>
<dbReference type="PANTHER" id="PTHR12953">
    <property type="entry name" value="MEMBRANE PROTEIN CH1 RELATED"/>
    <property type="match status" value="1"/>
</dbReference>
<dbReference type="InterPro" id="IPR012919">
    <property type="entry name" value="SUN_dom"/>
</dbReference>
<evidence type="ECO:0000256" key="1">
    <source>
        <dbReference type="ARBA" id="ARBA00004308"/>
    </source>
</evidence>
<sequence length="245" mass="27949">MHFYHISDDTRDVQTFQIPEQNIYTKSIRLELLTHYGKEHYCTLSSFRVYGISMVDEYEAEAAAFGVTENAGAPMKITVSETISIDLPVKEPLIISPEVTEPPLETTLEIPPINIIPEPILPLAPWQIRDCLKCDNNHPKAVTAWLCYVFSPSICSKRNIKNWKNGTIILSKGQTTFLKAVLQPRLLCPLFNVSTEKKVEEKPTVLLSSTKHESIIMHTLETEVKKQSIVQHKRMLKNCYAHFLQ</sequence>
<keyword evidence="3" id="KW-1133">Transmembrane helix</keyword>
<reference evidence="7" key="1">
    <citation type="submission" date="2022-11" db="UniProtKB">
        <authorList>
            <consortium name="WormBaseParasite"/>
        </authorList>
    </citation>
    <scope>IDENTIFICATION</scope>
</reference>
<dbReference type="WBParaSite" id="PSU_v2.g3507.t1">
    <property type="protein sequence ID" value="PSU_v2.g3507.t1"/>
    <property type="gene ID" value="PSU_v2.g3507"/>
</dbReference>
<dbReference type="Proteomes" id="UP000887577">
    <property type="component" value="Unplaced"/>
</dbReference>
<evidence type="ECO:0000256" key="2">
    <source>
        <dbReference type="ARBA" id="ARBA00022692"/>
    </source>
</evidence>
<evidence type="ECO:0000313" key="7">
    <source>
        <dbReference type="WBParaSite" id="PSU_v2.g3507.t1"/>
    </source>
</evidence>
<name>A0A914YTM5_9BILA</name>
<dbReference type="AlphaFoldDB" id="A0A914YTM5"/>
<dbReference type="PROSITE" id="PS51469">
    <property type="entry name" value="SUN"/>
    <property type="match status" value="1"/>
</dbReference>
<dbReference type="GO" id="GO:0012505">
    <property type="term" value="C:endomembrane system"/>
    <property type="evidence" value="ECO:0007669"/>
    <property type="project" value="UniProtKB-SubCell"/>
</dbReference>
<evidence type="ECO:0000259" key="5">
    <source>
        <dbReference type="PROSITE" id="PS51469"/>
    </source>
</evidence>
<protein>
    <submittedName>
        <fullName evidence="7">SUN domain-containing protein</fullName>
    </submittedName>
</protein>
<evidence type="ECO:0000313" key="6">
    <source>
        <dbReference type="Proteomes" id="UP000887577"/>
    </source>
</evidence>
<dbReference type="GO" id="GO:0034975">
    <property type="term" value="P:protein folding in endoplasmic reticulum"/>
    <property type="evidence" value="ECO:0007669"/>
    <property type="project" value="TreeGrafter"/>
</dbReference>
<dbReference type="Pfam" id="PF07738">
    <property type="entry name" value="Sad1_UNC"/>
    <property type="match status" value="1"/>
</dbReference>
<accession>A0A914YTM5</accession>